<dbReference type="Proteomes" id="UP000186922">
    <property type="component" value="Unassembled WGS sequence"/>
</dbReference>
<dbReference type="PROSITE" id="PS50097">
    <property type="entry name" value="BTB"/>
    <property type="match status" value="1"/>
</dbReference>
<dbReference type="OrthoDB" id="6083595at2759"/>
<dbReference type="InterPro" id="IPR000210">
    <property type="entry name" value="BTB/POZ_dom"/>
</dbReference>
<evidence type="ECO:0000313" key="3">
    <source>
        <dbReference type="Proteomes" id="UP000186922"/>
    </source>
</evidence>
<dbReference type="SUPFAM" id="SSF54695">
    <property type="entry name" value="POZ domain"/>
    <property type="match status" value="1"/>
</dbReference>
<dbReference type="Pfam" id="PF00651">
    <property type="entry name" value="BTB"/>
    <property type="match status" value="1"/>
</dbReference>
<evidence type="ECO:0000313" key="2">
    <source>
        <dbReference type="EMBL" id="GAU99418.1"/>
    </source>
</evidence>
<keyword evidence="3" id="KW-1185">Reference proteome</keyword>
<dbReference type="InterPro" id="IPR011333">
    <property type="entry name" value="SKP1/BTB/POZ_sf"/>
</dbReference>
<comment type="caution">
    <text evidence="2">The sequence shown here is derived from an EMBL/GenBank/DDBJ whole genome shotgun (WGS) entry which is preliminary data.</text>
</comment>
<gene>
    <name evidence="2" type="primary">RvY_10426</name>
    <name evidence="2" type="synonym">RvY_10426.1</name>
    <name evidence="2" type="ORF">RvY_10426-1</name>
</gene>
<dbReference type="AlphaFoldDB" id="A0A1D1VLQ9"/>
<organism evidence="2 3">
    <name type="scientific">Ramazzottius varieornatus</name>
    <name type="common">Water bear</name>
    <name type="synonym">Tardigrade</name>
    <dbReference type="NCBI Taxonomy" id="947166"/>
    <lineage>
        <taxon>Eukaryota</taxon>
        <taxon>Metazoa</taxon>
        <taxon>Ecdysozoa</taxon>
        <taxon>Tardigrada</taxon>
        <taxon>Eutardigrada</taxon>
        <taxon>Parachela</taxon>
        <taxon>Hypsibioidea</taxon>
        <taxon>Ramazzottiidae</taxon>
        <taxon>Ramazzottius</taxon>
    </lineage>
</organism>
<dbReference type="STRING" id="947166.A0A1D1VLQ9"/>
<dbReference type="SMART" id="SM00225">
    <property type="entry name" value="BTB"/>
    <property type="match status" value="1"/>
</dbReference>
<sequence length="256" mass="29321">MLKNVEQQVETSWQNVVSSVTSMVGSLFQKNQFCDVIFRVGAAGQMEDIKAHRNLLASRSPVFAAMFYGPVAEQKEIIELVDCDPDIFKLILEFIYRDSSDGINQDSIIEMYRLADKYDIGPLKKLCAQKVKDCISMEKLGEFLELNDLYDDEVIDQHCSDFLACNAWKLSQKEEYFINLSLEHLTSIWQHDTNPEGANKLPETDIYNGAVIWGEAECLRRGGSVNNRKNLRQVFDGMFHLLSFPRMSLTEFHTIT</sequence>
<name>A0A1D1VLQ9_RAMVA</name>
<protein>
    <recommendedName>
        <fullName evidence="1">BTB domain-containing protein</fullName>
    </recommendedName>
</protein>
<feature type="domain" description="BTB" evidence="1">
    <location>
        <begin position="34"/>
        <end position="96"/>
    </location>
</feature>
<evidence type="ECO:0000259" key="1">
    <source>
        <dbReference type="PROSITE" id="PS50097"/>
    </source>
</evidence>
<dbReference type="PANTHER" id="PTHR45774:SF3">
    <property type="entry name" value="BTB (POZ) DOMAIN-CONTAINING 2B-RELATED"/>
    <property type="match status" value="1"/>
</dbReference>
<dbReference type="Gene3D" id="3.30.710.10">
    <property type="entry name" value="Potassium Channel Kv1.1, Chain A"/>
    <property type="match status" value="1"/>
</dbReference>
<reference evidence="2 3" key="1">
    <citation type="journal article" date="2016" name="Nat. Commun.">
        <title>Extremotolerant tardigrade genome and improved radiotolerance of human cultured cells by tardigrade-unique protein.</title>
        <authorList>
            <person name="Hashimoto T."/>
            <person name="Horikawa D.D."/>
            <person name="Saito Y."/>
            <person name="Kuwahara H."/>
            <person name="Kozuka-Hata H."/>
            <person name="Shin-I T."/>
            <person name="Minakuchi Y."/>
            <person name="Ohishi K."/>
            <person name="Motoyama A."/>
            <person name="Aizu T."/>
            <person name="Enomoto A."/>
            <person name="Kondo K."/>
            <person name="Tanaka S."/>
            <person name="Hara Y."/>
            <person name="Koshikawa S."/>
            <person name="Sagara H."/>
            <person name="Miura T."/>
            <person name="Yokobori S."/>
            <person name="Miyagawa K."/>
            <person name="Suzuki Y."/>
            <person name="Kubo T."/>
            <person name="Oyama M."/>
            <person name="Kohara Y."/>
            <person name="Fujiyama A."/>
            <person name="Arakawa K."/>
            <person name="Katayama T."/>
            <person name="Toyoda A."/>
            <person name="Kunieda T."/>
        </authorList>
    </citation>
    <scope>NUCLEOTIDE SEQUENCE [LARGE SCALE GENOMIC DNA]</scope>
    <source>
        <strain evidence="2 3">YOKOZUNA-1</strain>
    </source>
</reference>
<dbReference type="PANTHER" id="PTHR45774">
    <property type="entry name" value="BTB/POZ DOMAIN-CONTAINING"/>
    <property type="match status" value="1"/>
</dbReference>
<dbReference type="EMBL" id="BDGG01000005">
    <property type="protein sequence ID" value="GAU99418.1"/>
    <property type="molecule type" value="Genomic_DNA"/>
</dbReference>
<proteinExistence type="predicted"/>
<accession>A0A1D1VLQ9</accession>